<protein>
    <recommendedName>
        <fullName evidence="1">Phosphotyrosine protein phosphatase I domain-containing protein</fullName>
    </recommendedName>
</protein>
<gene>
    <name evidence="2" type="ORF">DCMF_15465</name>
</gene>
<dbReference type="SMART" id="SM00226">
    <property type="entry name" value="LMWPc"/>
    <property type="match status" value="1"/>
</dbReference>
<dbReference type="AlphaFoldDB" id="A0A3G1L1U9"/>
<dbReference type="PANTHER" id="PTHR11717:SF31">
    <property type="entry name" value="LOW MOLECULAR WEIGHT PROTEIN-TYROSINE-PHOSPHATASE ETP-RELATED"/>
    <property type="match status" value="1"/>
</dbReference>
<evidence type="ECO:0000259" key="1">
    <source>
        <dbReference type="SMART" id="SM00226"/>
    </source>
</evidence>
<reference evidence="2 3" key="1">
    <citation type="submission" date="2016-10" db="EMBL/GenBank/DDBJ databases">
        <title>Complete Genome Sequence of Peptococcaceae strain DCMF.</title>
        <authorList>
            <person name="Edwards R.J."/>
            <person name="Holland S.I."/>
            <person name="Deshpande N.P."/>
            <person name="Wong Y.K."/>
            <person name="Ertan H."/>
            <person name="Manefield M."/>
            <person name="Russell T.L."/>
            <person name="Lee M.J."/>
        </authorList>
    </citation>
    <scope>NUCLEOTIDE SEQUENCE [LARGE SCALE GENOMIC DNA]</scope>
    <source>
        <strain evidence="2 3">DCMF</strain>
    </source>
</reference>
<evidence type="ECO:0000313" key="2">
    <source>
        <dbReference type="EMBL" id="ATW28637.1"/>
    </source>
</evidence>
<proteinExistence type="predicted"/>
<feature type="domain" description="Phosphotyrosine protein phosphatase I" evidence="1">
    <location>
        <begin position="1"/>
        <end position="136"/>
    </location>
</feature>
<dbReference type="PANTHER" id="PTHR11717">
    <property type="entry name" value="LOW MOLECULAR WEIGHT PROTEIN TYROSINE PHOSPHATASE"/>
    <property type="match status" value="1"/>
</dbReference>
<dbReference type="CDD" id="cd16344">
    <property type="entry name" value="LMWPAP"/>
    <property type="match status" value="1"/>
</dbReference>
<keyword evidence="3" id="KW-1185">Reference proteome</keyword>
<dbReference type="OrthoDB" id="9784339at2"/>
<accession>A0A3G1L1U9</accession>
<dbReference type="InterPro" id="IPR036196">
    <property type="entry name" value="Ptyr_pPase_sf"/>
</dbReference>
<dbReference type="GO" id="GO:0004725">
    <property type="term" value="F:protein tyrosine phosphatase activity"/>
    <property type="evidence" value="ECO:0007669"/>
    <property type="project" value="TreeGrafter"/>
</dbReference>
<name>A0A3G1L1U9_FORW1</name>
<dbReference type="EMBL" id="CP017634">
    <property type="protein sequence ID" value="ATW28637.1"/>
    <property type="molecule type" value="Genomic_DNA"/>
</dbReference>
<dbReference type="KEGG" id="fwa:DCMF_15465"/>
<dbReference type="SUPFAM" id="SSF52788">
    <property type="entry name" value="Phosphotyrosine protein phosphatases I"/>
    <property type="match status" value="1"/>
</dbReference>
<dbReference type="Gene3D" id="3.40.50.2300">
    <property type="match status" value="1"/>
</dbReference>
<evidence type="ECO:0000313" key="3">
    <source>
        <dbReference type="Proteomes" id="UP000323521"/>
    </source>
</evidence>
<dbReference type="Pfam" id="PF01451">
    <property type="entry name" value="LMWPc"/>
    <property type="match status" value="1"/>
</dbReference>
<dbReference type="Proteomes" id="UP000323521">
    <property type="component" value="Chromosome"/>
</dbReference>
<dbReference type="InterPro" id="IPR023485">
    <property type="entry name" value="Ptyr_pPase"/>
</dbReference>
<dbReference type="InterPro" id="IPR050438">
    <property type="entry name" value="LMW_PTPase"/>
</dbReference>
<organism evidence="2 3">
    <name type="scientific">Formimonas warabiya</name>
    <dbReference type="NCBI Taxonomy" id="1761012"/>
    <lineage>
        <taxon>Bacteria</taxon>
        <taxon>Bacillati</taxon>
        <taxon>Bacillota</taxon>
        <taxon>Clostridia</taxon>
        <taxon>Eubacteriales</taxon>
        <taxon>Peptococcaceae</taxon>
        <taxon>Candidatus Formimonas</taxon>
    </lineage>
</organism>
<sequence>MAEALMRHKLEERNIGPHEINILSAGTGAYDGCPASPRATAVLKSKHIDLSSHRSRRLTPSLIQEADYIFTMTMIQKQQVLFLDPGAEKKTYTLREFIFPHGLSDVNIDDPYGGDEERYQKCAEELEAAIERLIEKVIC</sequence>